<feature type="region of interest" description="Disordered" evidence="2">
    <location>
        <begin position="192"/>
        <end position="316"/>
    </location>
</feature>
<dbReference type="Pfam" id="PF01556">
    <property type="entry name" value="DnaJ_C"/>
    <property type="match status" value="1"/>
</dbReference>
<dbReference type="PANTHER" id="PTHR24078">
    <property type="entry name" value="DNAJ HOMOLOG SUBFAMILY C MEMBER"/>
    <property type="match status" value="1"/>
</dbReference>
<name>A0A060SCD1_PYCCI</name>
<dbReference type="Gene3D" id="2.60.260.20">
    <property type="entry name" value="Urease metallochaperone UreE, N-terminal domain"/>
    <property type="match status" value="2"/>
</dbReference>
<dbReference type="PANTHER" id="PTHR24078:SF553">
    <property type="entry name" value="DNAJ HOMOLOG SUBFAMILY B MEMBER 5"/>
    <property type="match status" value="1"/>
</dbReference>
<sequence length="608" mass="68492">MLLAVLFFMLGIDGIVPSPVEGVRFIVHAWHEAAPRRVAYLLLSVVTRNLQPLPAEQEIPAASEELRLVFFYFTTTYNRTATSRDSPFVADRDHISSAFCWHFSSAFAHHPPRYLHLYPAMPVATTEREKYLETLGLSAADLNEDAVRSAYKKLALRWHPDRHNADPEEAKQKFIEVNDAYKALVEECKKRNKRKLWHRDTTSSQRRPFWASATPSAGSSSSSKASCGTEHPAKHSDSREHDQASRGDSKPSRKSDHENTPHPASPKHAHTRPKASSENRDHRHHHHRDRDSDSDSSSAAGSAHTHDHFTDVRAKAKKPATLGEDDYEFIDLGTPLKPLRSPRSFSASTKDWIFPLHLTLEDLYFGTVHRYRITRTLRSSPSAVTPRANSSPTAGTGERRQTVQIDVRVAPGWTTGTRIRVPRVGNQRPDGSFQDIVFVVAEAPHPRFVRKGDDLVVPVQVPWMDAHTRPYPQGDIHVHPHLHGAGPRWSPGEDTTRHRFARDALGRLHQEHGHAHGSPRAAPRDVKDEVYVLGINGEEYTVPIPRTLVEAADGTRIYGAGMPIRKNGCVVGMGDMVIRWEFVFPESDRGQRSRWQTLKDAMHIKLPL</sequence>
<dbReference type="InterPro" id="IPR036869">
    <property type="entry name" value="J_dom_sf"/>
</dbReference>
<organism evidence="5 6">
    <name type="scientific">Pycnoporus cinnabarinus</name>
    <name type="common">Cinnabar-red polypore</name>
    <name type="synonym">Trametes cinnabarina</name>
    <dbReference type="NCBI Taxonomy" id="5643"/>
    <lineage>
        <taxon>Eukaryota</taxon>
        <taxon>Fungi</taxon>
        <taxon>Dikarya</taxon>
        <taxon>Basidiomycota</taxon>
        <taxon>Agaricomycotina</taxon>
        <taxon>Agaricomycetes</taxon>
        <taxon>Polyporales</taxon>
        <taxon>Polyporaceae</taxon>
        <taxon>Trametes</taxon>
    </lineage>
</organism>
<protein>
    <recommendedName>
        <fullName evidence="4">J domain-containing protein</fullName>
    </recommendedName>
</protein>
<dbReference type="GO" id="GO:0051087">
    <property type="term" value="F:protein-folding chaperone binding"/>
    <property type="evidence" value="ECO:0007669"/>
    <property type="project" value="TreeGrafter"/>
</dbReference>
<dbReference type="OMA" id="KDAMHIK"/>
<feature type="compositionally biased region" description="Low complexity" evidence="2">
    <location>
        <begin position="211"/>
        <end position="226"/>
    </location>
</feature>
<dbReference type="InterPro" id="IPR002939">
    <property type="entry name" value="DnaJ_C"/>
</dbReference>
<dbReference type="SUPFAM" id="SSF49493">
    <property type="entry name" value="HSP40/DnaJ peptide-binding domain"/>
    <property type="match status" value="1"/>
</dbReference>
<dbReference type="Proteomes" id="UP000029665">
    <property type="component" value="Unassembled WGS sequence"/>
</dbReference>
<dbReference type="STRING" id="5643.A0A060SCD1"/>
<dbReference type="CDD" id="cd06257">
    <property type="entry name" value="DnaJ"/>
    <property type="match status" value="1"/>
</dbReference>
<dbReference type="EMBL" id="CCBP010000107">
    <property type="protein sequence ID" value="CDO71851.1"/>
    <property type="molecule type" value="Genomic_DNA"/>
</dbReference>
<reference evidence="5" key="1">
    <citation type="submission" date="2014-01" db="EMBL/GenBank/DDBJ databases">
        <title>The genome of the white-rot fungus Pycnoporus cinnabarinus: a basidiomycete model with a versatile arsenal for lignocellulosic biomass breakdown.</title>
        <authorList>
            <person name="Levasseur A."/>
            <person name="Lomascolo A."/>
            <person name="Ruiz-Duenas F.J."/>
            <person name="Uzan E."/>
            <person name="Piumi F."/>
            <person name="Kues U."/>
            <person name="Ram A.F.J."/>
            <person name="Murat C."/>
            <person name="Haon M."/>
            <person name="Benoit I."/>
            <person name="Arfi Y."/>
            <person name="Chevret D."/>
            <person name="Drula E."/>
            <person name="Kwon M.J."/>
            <person name="Gouret P."/>
            <person name="Lesage-Meessen L."/>
            <person name="Lombard V."/>
            <person name="Mariette J."/>
            <person name="Noirot C."/>
            <person name="Park J."/>
            <person name="Patyshakuliyeva A."/>
            <person name="Wieneger R.A.B."/>
            <person name="Wosten H.A.B."/>
            <person name="Martin F."/>
            <person name="Coutinho P.M."/>
            <person name="de Vries R."/>
            <person name="Martinez A.T."/>
            <person name="Klopp C."/>
            <person name="Pontarotti P."/>
            <person name="Henrissat B."/>
            <person name="Record E."/>
        </authorList>
    </citation>
    <scope>NUCLEOTIDE SEQUENCE [LARGE SCALE GENOMIC DNA]</scope>
    <source>
        <strain evidence="5">BRFM137</strain>
    </source>
</reference>
<evidence type="ECO:0000313" key="6">
    <source>
        <dbReference type="Proteomes" id="UP000029665"/>
    </source>
</evidence>
<proteinExistence type="predicted"/>
<feature type="compositionally biased region" description="Basic and acidic residues" evidence="2">
    <location>
        <begin position="304"/>
        <end position="314"/>
    </location>
</feature>
<dbReference type="Gene3D" id="1.10.287.110">
    <property type="entry name" value="DnaJ domain"/>
    <property type="match status" value="1"/>
</dbReference>
<dbReference type="SUPFAM" id="SSF46565">
    <property type="entry name" value="Chaperone J-domain"/>
    <property type="match status" value="1"/>
</dbReference>
<dbReference type="OrthoDB" id="10250354at2759"/>
<dbReference type="GO" id="GO:0006457">
    <property type="term" value="P:protein folding"/>
    <property type="evidence" value="ECO:0007669"/>
    <property type="project" value="InterPro"/>
</dbReference>
<dbReference type="GO" id="GO:0005829">
    <property type="term" value="C:cytosol"/>
    <property type="evidence" value="ECO:0007669"/>
    <property type="project" value="TreeGrafter"/>
</dbReference>
<evidence type="ECO:0000256" key="3">
    <source>
        <dbReference type="SAM" id="SignalP"/>
    </source>
</evidence>
<evidence type="ECO:0000256" key="1">
    <source>
        <dbReference type="ARBA" id="ARBA00023186"/>
    </source>
</evidence>
<dbReference type="SMART" id="SM00271">
    <property type="entry name" value="DnaJ"/>
    <property type="match status" value="1"/>
</dbReference>
<dbReference type="PRINTS" id="PR00625">
    <property type="entry name" value="JDOMAIN"/>
</dbReference>
<evidence type="ECO:0000256" key="2">
    <source>
        <dbReference type="SAM" id="MobiDB-lite"/>
    </source>
</evidence>
<dbReference type="InterPro" id="IPR008971">
    <property type="entry name" value="HSP40/DnaJ_pept-bd"/>
</dbReference>
<feature type="compositionally biased region" description="Polar residues" evidence="2">
    <location>
        <begin position="378"/>
        <end position="394"/>
    </location>
</feature>
<feature type="region of interest" description="Disordered" evidence="2">
    <location>
        <begin position="378"/>
        <end position="401"/>
    </location>
</feature>
<dbReference type="AlphaFoldDB" id="A0A060SCD1"/>
<evidence type="ECO:0000313" key="5">
    <source>
        <dbReference type="EMBL" id="CDO71851.1"/>
    </source>
</evidence>
<comment type="caution">
    <text evidence="5">The sequence shown here is derived from an EMBL/GenBank/DDBJ whole genome shotgun (WGS) entry which is preliminary data.</text>
</comment>
<keyword evidence="1" id="KW-0143">Chaperone</keyword>
<dbReference type="GO" id="GO:0006413">
    <property type="term" value="P:translational initiation"/>
    <property type="evidence" value="ECO:0007669"/>
    <property type="project" value="TreeGrafter"/>
</dbReference>
<dbReference type="Pfam" id="PF00226">
    <property type="entry name" value="DnaJ"/>
    <property type="match status" value="1"/>
</dbReference>
<feature type="compositionally biased region" description="Basic and acidic residues" evidence="2">
    <location>
        <begin position="231"/>
        <end position="260"/>
    </location>
</feature>
<gene>
    <name evidence="5" type="ORF">BN946_scf184939.g75</name>
</gene>
<evidence type="ECO:0000259" key="4">
    <source>
        <dbReference type="PROSITE" id="PS50076"/>
    </source>
</evidence>
<dbReference type="InterPro" id="IPR051339">
    <property type="entry name" value="DnaJ_subfamily_B"/>
</dbReference>
<accession>A0A060SCD1</accession>
<keyword evidence="3" id="KW-0732">Signal</keyword>
<feature type="domain" description="J" evidence="4">
    <location>
        <begin position="130"/>
        <end position="201"/>
    </location>
</feature>
<dbReference type="InterPro" id="IPR001623">
    <property type="entry name" value="DnaJ_domain"/>
</dbReference>
<dbReference type="PROSITE" id="PS50076">
    <property type="entry name" value="DNAJ_2"/>
    <property type="match status" value="1"/>
</dbReference>
<dbReference type="GO" id="GO:0051082">
    <property type="term" value="F:unfolded protein binding"/>
    <property type="evidence" value="ECO:0007669"/>
    <property type="project" value="InterPro"/>
</dbReference>
<keyword evidence="6" id="KW-1185">Reference proteome</keyword>
<feature type="signal peptide" evidence="3">
    <location>
        <begin position="1"/>
        <end position="17"/>
    </location>
</feature>
<feature type="chain" id="PRO_5001592099" description="J domain-containing protein" evidence="3">
    <location>
        <begin position="18"/>
        <end position="608"/>
    </location>
</feature>
<dbReference type="HOGENOM" id="CLU_031313_0_0_1"/>